<gene>
    <name evidence="3" type="ORF">M231_05808</name>
</gene>
<organism evidence="3 4">
    <name type="scientific">Tremella mesenterica</name>
    <name type="common">Jelly fungus</name>
    <dbReference type="NCBI Taxonomy" id="5217"/>
    <lineage>
        <taxon>Eukaryota</taxon>
        <taxon>Fungi</taxon>
        <taxon>Dikarya</taxon>
        <taxon>Basidiomycota</taxon>
        <taxon>Agaricomycotina</taxon>
        <taxon>Tremellomycetes</taxon>
        <taxon>Tremellales</taxon>
        <taxon>Tremellaceae</taxon>
        <taxon>Tremella</taxon>
    </lineage>
</organism>
<keyword evidence="2" id="KW-1133">Transmembrane helix</keyword>
<evidence type="ECO:0000313" key="3">
    <source>
        <dbReference type="EMBL" id="RXK36906.1"/>
    </source>
</evidence>
<comment type="caution">
    <text evidence="3">The sequence shown here is derived from an EMBL/GenBank/DDBJ whole genome shotgun (WGS) entry which is preliminary data.</text>
</comment>
<protein>
    <submittedName>
        <fullName evidence="3">Uncharacterized protein</fullName>
    </submittedName>
</protein>
<keyword evidence="2" id="KW-0812">Transmembrane</keyword>
<dbReference type="AlphaFoldDB" id="A0A4Q1BH41"/>
<keyword evidence="4" id="KW-1185">Reference proteome</keyword>
<proteinExistence type="predicted"/>
<evidence type="ECO:0000256" key="1">
    <source>
        <dbReference type="SAM" id="MobiDB-lite"/>
    </source>
</evidence>
<evidence type="ECO:0000313" key="4">
    <source>
        <dbReference type="Proteomes" id="UP000289152"/>
    </source>
</evidence>
<feature type="transmembrane region" description="Helical" evidence="2">
    <location>
        <begin position="31"/>
        <end position="50"/>
    </location>
</feature>
<name>A0A4Q1BH41_TREME</name>
<accession>A0A4Q1BH41</accession>
<dbReference type="Proteomes" id="UP000289152">
    <property type="component" value="Unassembled WGS sequence"/>
</dbReference>
<dbReference type="InParanoid" id="A0A4Q1BH41"/>
<evidence type="ECO:0000256" key="2">
    <source>
        <dbReference type="SAM" id="Phobius"/>
    </source>
</evidence>
<keyword evidence="2" id="KW-0472">Membrane</keyword>
<feature type="compositionally biased region" description="Basic and acidic residues" evidence="1">
    <location>
        <begin position="1"/>
        <end position="11"/>
    </location>
</feature>
<feature type="region of interest" description="Disordered" evidence="1">
    <location>
        <begin position="1"/>
        <end position="20"/>
    </location>
</feature>
<reference evidence="3 4" key="1">
    <citation type="submission" date="2016-06" db="EMBL/GenBank/DDBJ databases">
        <title>Evolution of pathogenesis and genome organization in the Tremellales.</title>
        <authorList>
            <person name="Cuomo C."/>
            <person name="Litvintseva A."/>
            <person name="Heitman J."/>
            <person name="Chen Y."/>
            <person name="Sun S."/>
            <person name="Springer D."/>
            <person name="Dromer F."/>
            <person name="Young S."/>
            <person name="Zeng Q."/>
            <person name="Chapman S."/>
            <person name="Gujja S."/>
            <person name="Saif S."/>
            <person name="Birren B."/>
        </authorList>
    </citation>
    <scope>NUCLEOTIDE SEQUENCE [LARGE SCALE GENOMIC DNA]</scope>
    <source>
        <strain evidence="3 4">ATCC 28783</strain>
    </source>
</reference>
<sequence length="110" mass="12522">MDDTLRRREDNGGDDGESVSDEAVNLVQQHAYIGATCGIVALGLIWFGIYKWRKRRGNKKAKVLAGEKAQEEVRNLEHKRRLDFEVRKQRADLLRNLMMGPEGTEGKIPT</sequence>
<dbReference type="EMBL" id="SDIL01000083">
    <property type="protein sequence ID" value="RXK36906.1"/>
    <property type="molecule type" value="Genomic_DNA"/>
</dbReference>